<dbReference type="AlphaFoldDB" id="A0A7S2S0N4"/>
<reference evidence="2" key="1">
    <citation type="submission" date="2021-01" db="EMBL/GenBank/DDBJ databases">
        <authorList>
            <person name="Corre E."/>
            <person name="Pelletier E."/>
            <person name="Niang G."/>
            <person name="Scheremetjew M."/>
            <person name="Finn R."/>
            <person name="Kale V."/>
            <person name="Holt S."/>
            <person name="Cochrane G."/>
            <person name="Meng A."/>
            <person name="Brown T."/>
            <person name="Cohen L."/>
        </authorList>
    </citation>
    <scope>NUCLEOTIDE SEQUENCE</scope>
    <source>
        <strain evidence="2">NY070348D</strain>
    </source>
</reference>
<proteinExistence type="predicted"/>
<evidence type="ECO:0000313" key="1">
    <source>
        <dbReference type="EMBL" id="CAD9686078.1"/>
    </source>
</evidence>
<evidence type="ECO:0000313" key="2">
    <source>
        <dbReference type="EMBL" id="CAD9686080.1"/>
    </source>
</evidence>
<dbReference type="EMBL" id="HBHK01014353">
    <property type="protein sequence ID" value="CAD9686080.1"/>
    <property type="molecule type" value="Transcribed_RNA"/>
</dbReference>
<gene>
    <name evidence="1" type="ORF">QSP1433_LOCUS9037</name>
    <name evidence="2" type="ORF">QSP1433_LOCUS9038</name>
</gene>
<dbReference type="EMBL" id="HBHK01014351">
    <property type="protein sequence ID" value="CAD9686078.1"/>
    <property type="molecule type" value="Transcribed_RNA"/>
</dbReference>
<name>A0A7S2S0N4_9STRA</name>
<sequence>MAAMNFAKTNEMLKSFAQGLRNNFGKLSSGPTHLRLVVDGSGRKRVKVIATSAATQAKLTGNTFTSSNSLYYLLDANVATIIKGDSMGDISIKSDGFVFVNIIGTHKSANLKLKPFKDINPENLLVNAQAFTRNIHIEGTTAGTWLLSNEKSSSRLSTFQLNGGQLFSLGPLEITQSTLRCGLYGPNA</sequence>
<accession>A0A7S2S0N4</accession>
<organism evidence="2">
    <name type="scientific">Mucochytrium quahogii</name>
    <dbReference type="NCBI Taxonomy" id="96639"/>
    <lineage>
        <taxon>Eukaryota</taxon>
        <taxon>Sar</taxon>
        <taxon>Stramenopiles</taxon>
        <taxon>Bigyra</taxon>
        <taxon>Labyrinthulomycetes</taxon>
        <taxon>Thraustochytrida</taxon>
        <taxon>Thraustochytriidae</taxon>
        <taxon>Mucochytrium</taxon>
    </lineage>
</organism>
<protein>
    <submittedName>
        <fullName evidence="2">Uncharacterized protein</fullName>
    </submittedName>
</protein>